<evidence type="ECO:0000259" key="2">
    <source>
        <dbReference type="Pfam" id="PF26452"/>
    </source>
</evidence>
<sequence>MSIDGLPVRWAIMVGLLAIVPALWYGFGRAGLAGVVTVINVLIIVAALYVATGPVSVGTHHADEGHGH</sequence>
<accession>A0AAP3E6W8</accession>
<name>A0AAP3E6W8_9EURY</name>
<evidence type="ECO:0000313" key="4">
    <source>
        <dbReference type="Proteomes" id="UP001321047"/>
    </source>
</evidence>
<dbReference type="Proteomes" id="UP001321047">
    <property type="component" value="Unassembled WGS sequence"/>
</dbReference>
<keyword evidence="1" id="KW-0812">Transmembrane</keyword>
<keyword evidence="4" id="KW-1185">Reference proteome</keyword>
<feature type="transmembrane region" description="Helical" evidence="1">
    <location>
        <begin position="32"/>
        <end position="51"/>
    </location>
</feature>
<dbReference type="EMBL" id="JAOPJZ010000007">
    <property type="protein sequence ID" value="MCU4752440.1"/>
    <property type="molecule type" value="Genomic_DNA"/>
</dbReference>
<reference evidence="3 4" key="1">
    <citation type="submission" date="2022-09" db="EMBL/GenBank/DDBJ databases">
        <title>Enrichment on poylsaccharides allowed isolation of novel metabolic and taxonomic groups of Haloarchaea.</title>
        <authorList>
            <person name="Sorokin D.Y."/>
            <person name="Elcheninov A.G."/>
            <person name="Khizhniak T.V."/>
            <person name="Kolganova T.V."/>
            <person name="Kublanov I.V."/>
        </authorList>
    </citation>
    <scope>NUCLEOTIDE SEQUENCE [LARGE SCALE GENOMIC DNA]</scope>
    <source>
        <strain evidence="3 4">AArc-curdl1</strain>
    </source>
</reference>
<evidence type="ECO:0000256" key="1">
    <source>
        <dbReference type="SAM" id="Phobius"/>
    </source>
</evidence>
<organism evidence="3 4">
    <name type="scientific">Natronosalvus hydrolyticus</name>
    <dbReference type="NCBI Taxonomy" id="2979988"/>
    <lineage>
        <taxon>Archaea</taxon>
        <taxon>Methanobacteriati</taxon>
        <taxon>Methanobacteriota</taxon>
        <taxon>Stenosarchaea group</taxon>
        <taxon>Halobacteria</taxon>
        <taxon>Halobacteriales</taxon>
        <taxon>Natrialbaceae</taxon>
        <taxon>Natronosalvus</taxon>
    </lineage>
</organism>
<feature type="domain" description="DUF8131" evidence="2">
    <location>
        <begin position="6"/>
        <end position="65"/>
    </location>
</feature>
<keyword evidence="1" id="KW-1133">Transmembrane helix</keyword>
<dbReference type="AlphaFoldDB" id="A0AAP3E6W8"/>
<feature type="transmembrane region" description="Helical" evidence="1">
    <location>
        <begin position="6"/>
        <end position="25"/>
    </location>
</feature>
<gene>
    <name evidence="3" type="ORF">OB919_10650</name>
</gene>
<comment type="caution">
    <text evidence="3">The sequence shown here is derived from an EMBL/GenBank/DDBJ whole genome shotgun (WGS) entry which is preliminary data.</text>
</comment>
<dbReference type="InterPro" id="IPR058444">
    <property type="entry name" value="DUF8131"/>
</dbReference>
<protein>
    <submittedName>
        <fullName evidence="3">Cytochrome-ba3 oxidase subunit</fullName>
    </submittedName>
</protein>
<dbReference type="RefSeq" id="WP_342808782.1">
    <property type="nucleotide sequence ID" value="NZ_JAOPJZ010000007.1"/>
</dbReference>
<proteinExistence type="predicted"/>
<dbReference type="Pfam" id="PF26452">
    <property type="entry name" value="DUF8131"/>
    <property type="match status" value="1"/>
</dbReference>
<keyword evidence="1" id="KW-0472">Membrane</keyword>
<evidence type="ECO:0000313" key="3">
    <source>
        <dbReference type="EMBL" id="MCU4752440.1"/>
    </source>
</evidence>